<evidence type="ECO:0000313" key="2">
    <source>
        <dbReference type="EMBL" id="CEM50640.1"/>
    </source>
</evidence>
<dbReference type="VEuPathDB" id="CryptoDB:Cvel_10084"/>
<protein>
    <submittedName>
        <fullName evidence="2">Uncharacterized protein</fullName>
    </submittedName>
</protein>
<organism evidence="2">
    <name type="scientific">Chromera velia CCMP2878</name>
    <dbReference type="NCBI Taxonomy" id="1169474"/>
    <lineage>
        <taxon>Eukaryota</taxon>
        <taxon>Sar</taxon>
        <taxon>Alveolata</taxon>
        <taxon>Colpodellida</taxon>
        <taxon>Chromeraceae</taxon>
        <taxon>Chromera</taxon>
    </lineage>
</organism>
<name>A0A0G4I187_9ALVE</name>
<evidence type="ECO:0000256" key="1">
    <source>
        <dbReference type="SAM" id="MobiDB-lite"/>
    </source>
</evidence>
<reference evidence="2" key="1">
    <citation type="submission" date="2014-11" db="EMBL/GenBank/DDBJ databases">
        <authorList>
            <person name="Otto D Thomas"/>
            <person name="Naeem Raeece"/>
        </authorList>
    </citation>
    <scope>NUCLEOTIDE SEQUENCE</scope>
</reference>
<accession>A0A0G4I187</accession>
<proteinExistence type="predicted"/>
<dbReference type="EMBL" id="CDMZ01004710">
    <property type="protein sequence ID" value="CEM50640.1"/>
    <property type="molecule type" value="Genomic_DNA"/>
</dbReference>
<feature type="region of interest" description="Disordered" evidence="1">
    <location>
        <begin position="61"/>
        <end position="83"/>
    </location>
</feature>
<dbReference type="AlphaFoldDB" id="A0A0G4I187"/>
<sequence length="83" mass="9445">MAEQVKHRSRLSAFDVFVAFTFNSRRFQHTRSGRTGQSAGILRVRSDEEVVAAEEEAKEVRRRRSLLDTGAKLPEGQDVRTDP</sequence>
<gene>
    <name evidence="2" type="ORF">Cvel_10084</name>
</gene>